<evidence type="ECO:0000313" key="3">
    <source>
        <dbReference type="Proteomes" id="UP000030655"/>
    </source>
</evidence>
<dbReference type="AlphaFoldDB" id="A0A059EYL7"/>
<dbReference type="Pfam" id="PF12762">
    <property type="entry name" value="DDE_Tnp_IS1595"/>
    <property type="match status" value="1"/>
</dbReference>
<evidence type="ECO:0000259" key="1">
    <source>
        <dbReference type="SMART" id="SM01126"/>
    </source>
</evidence>
<dbReference type="Proteomes" id="UP000030655">
    <property type="component" value="Unassembled WGS sequence"/>
</dbReference>
<reference evidence="2 3" key="2">
    <citation type="submission" date="2014-03" db="EMBL/GenBank/DDBJ databases">
        <title>The Genome Sequence of Anncaliia algerae insect isolate PRA339.</title>
        <authorList>
            <consortium name="The Broad Institute Genome Sequencing Platform"/>
            <consortium name="The Broad Institute Genome Sequencing Center for Infectious Disease"/>
            <person name="Cuomo C."/>
            <person name="Becnel J."/>
            <person name="Sanscrainte N."/>
            <person name="Walker B."/>
            <person name="Young S.K."/>
            <person name="Zeng Q."/>
            <person name="Gargeya S."/>
            <person name="Fitzgerald M."/>
            <person name="Haas B."/>
            <person name="Abouelleil A."/>
            <person name="Alvarado L."/>
            <person name="Arachchi H.M."/>
            <person name="Berlin A.M."/>
            <person name="Chapman S.B."/>
            <person name="Dewar J."/>
            <person name="Goldberg J."/>
            <person name="Griggs A."/>
            <person name="Gujja S."/>
            <person name="Hansen M."/>
            <person name="Howarth C."/>
            <person name="Imamovic A."/>
            <person name="Larimer J."/>
            <person name="McCowan C."/>
            <person name="Murphy C."/>
            <person name="Neiman D."/>
            <person name="Pearson M."/>
            <person name="Priest M."/>
            <person name="Roberts A."/>
            <person name="Saif S."/>
            <person name="Shea T."/>
            <person name="Sisk P."/>
            <person name="Sykes S."/>
            <person name="Wortman J."/>
            <person name="Nusbaum C."/>
            <person name="Birren B."/>
        </authorList>
    </citation>
    <scope>NUCLEOTIDE SEQUENCE [LARGE SCALE GENOMIC DNA]</scope>
    <source>
        <strain evidence="2 3">PRA339</strain>
    </source>
</reference>
<dbReference type="SMART" id="SM01126">
    <property type="entry name" value="DDE_Tnp_IS1595"/>
    <property type="match status" value="1"/>
</dbReference>
<proteinExistence type="predicted"/>
<dbReference type="InterPro" id="IPR024445">
    <property type="entry name" value="Tnp_ISXO2-like"/>
</dbReference>
<reference evidence="3" key="1">
    <citation type="submission" date="2013-02" db="EMBL/GenBank/DDBJ databases">
        <authorList>
            <consortium name="The Broad Institute Genome Sequencing Platform"/>
            <person name="Cuomo C."/>
            <person name="Becnel J."/>
            <person name="Sanscrainte N."/>
            <person name="Walker B."/>
            <person name="Young S.K."/>
            <person name="Zeng Q."/>
            <person name="Gargeya S."/>
            <person name="Fitzgerald M."/>
            <person name="Haas B."/>
            <person name="Abouelleil A."/>
            <person name="Alvarado L."/>
            <person name="Arachchi H.M."/>
            <person name="Berlin A.M."/>
            <person name="Chapman S.B."/>
            <person name="Dewar J."/>
            <person name="Goldberg J."/>
            <person name="Griggs A."/>
            <person name="Gujja S."/>
            <person name="Hansen M."/>
            <person name="Howarth C."/>
            <person name="Imamovic A."/>
            <person name="Larimer J."/>
            <person name="McCowan C."/>
            <person name="Murphy C."/>
            <person name="Neiman D."/>
            <person name="Pearson M."/>
            <person name="Priest M."/>
            <person name="Roberts A."/>
            <person name="Saif S."/>
            <person name="Shea T."/>
            <person name="Sisk P."/>
            <person name="Sykes S."/>
            <person name="Wortman J."/>
            <person name="Nusbaum C."/>
            <person name="Birren B."/>
        </authorList>
    </citation>
    <scope>NUCLEOTIDE SEQUENCE [LARGE SCALE GENOMIC DNA]</scope>
    <source>
        <strain evidence="3">PRA339</strain>
    </source>
</reference>
<gene>
    <name evidence="2" type="ORF">H312_02784</name>
</gene>
<accession>A0A059EYL7</accession>
<organism evidence="2 3">
    <name type="scientific">Anncaliia algerae PRA339</name>
    <dbReference type="NCBI Taxonomy" id="1288291"/>
    <lineage>
        <taxon>Eukaryota</taxon>
        <taxon>Fungi</taxon>
        <taxon>Fungi incertae sedis</taxon>
        <taxon>Microsporidia</taxon>
        <taxon>Tubulinosematoidea</taxon>
        <taxon>Tubulinosematidae</taxon>
        <taxon>Anncaliia</taxon>
    </lineage>
</organism>
<dbReference type="HOGENOM" id="CLU_044348_0_3_1"/>
<dbReference type="OrthoDB" id="2193678at2759"/>
<dbReference type="EMBL" id="KK365227">
    <property type="protein sequence ID" value="KCZ79821.1"/>
    <property type="molecule type" value="Genomic_DNA"/>
</dbReference>
<sequence>MGNSNIEVGIDETKFGKKKYNKGQKVEGVWIFGMVEIFKERKFLLILVEKRNEIKLTNILLNYIEKDFIILSDCWKIYSDLFFYFKQHKTVNHTKGFKNDENGVHTIQLMVIGLQLNLSLQPLSKY</sequence>
<protein>
    <recommendedName>
        <fullName evidence="1">ISXO2-like transposase domain-containing protein</fullName>
    </recommendedName>
</protein>
<name>A0A059EYL7_9MICR</name>
<dbReference type="PANTHER" id="PTHR47163:SF2">
    <property type="entry name" value="SI:DKEY-17M8.2"/>
    <property type="match status" value="1"/>
</dbReference>
<dbReference type="InterPro" id="IPR053164">
    <property type="entry name" value="IS1016-like_transposase"/>
</dbReference>
<evidence type="ECO:0000313" key="2">
    <source>
        <dbReference type="EMBL" id="KCZ79821.1"/>
    </source>
</evidence>
<feature type="domain" description="ISXO2-like transposase" evidence="1">
    <location>
        <begin position="6"/>
        <end position="117"/>
    </location>
</feature>
<dbReference type="VEuPathDB" id="MicrosporidiaDB:H312_02784"/>
<dbReference type="PANTHER" id="PTHR47163">
    <property type="entry name" value="DDE_TNP_IS1595 DOMAIN-CONTAINING PROTEIN"/>
    <property type="match status" value="1"/>
</dbReference>
<keyword evidence="3" id="KW-1185">Reference proteome</keyword>